<gene>
    <name evidence="2" type="ORF">RHGRI_036511</name>
</gene>
<comment type="caution">
    <text evidence="2">The sequence shown here is derived from an EMBL/GenBank/DDBJ whole genome shotgun (WGS) entry which is preliminary data.</text>
</comment>
<accession>A0AAV6HNC8</accession>
<evidence type="ECO:0008006" key="4">
    <source>
        <dbReference type="Google" id="ProtNLM"/>
    </source>
</evidence>
<keyword evidence="3" id="KW-1185">Reference proteome</keyword>
<organism evidence="2 3">
    <name type="scientific">Rhododendron griersonianum</name>
    <dbReference type="NCBI Taxonomy" id="479676"/>
    <lineage>
        <taxon>Eukaryota</taxon>
        <taxon>Viridiplantae</taxon>
        <taxon>Streptophyta</taxon>
        <taxon>Embryophyta</taxon>
        <taxon>Tracheophyta</taxon>
        <taxon>Spermatophyta</taxon>
        <taxon>Magnoliopsida</taxon>
        <taxon>eudicotyledons</taxon>
        <taxon>Gunneridae</taxon>
        <taxon>Pentapetalae</taxon>
        <taxon>asterids</taxon>
        <taxon>Ericales</taxon>
        <taxon>Ericaceae</taxon>
        <taxon>Ericoideae</taxon>
        <taxon>Rhodoreae</taxon>
        <taxon>Rhododendron</taxon>
    </lineage>
</organism>
<name>A0AAV6HNC8_9ERIC</name>
<proteinExistence type="predicted"/>
<feature type="chain" id="PRO_5043764557" description="Secreted protein" evidence="1">
    <location>
        <begin position="22"/>
        <end position="124"/>
    </location>
</feature>
<protein>
    <recommendedName>
        <fullName evidence="4">Secreted protein</fullName>
    </recommendedName>
</protein>
<reference evidence="2 3" key="1">
    <citation type="submission" date="2020-08" db="EMBL/GenBank/DDBJ databases">
        <title>Plant Genome Project.</title>
        <authorList>
            <person name="Zhang R.-G."/>
        </authorList>
    </citation>
    <scope>NUCLEOTIDE SEQUENCE [LARGE SCALE GENOMIC DNA]</scope>
    <source>
        <strain evidence="2">WSP0</strain>
        <tissue evidence="2">Leaf</tissue>
    </source>
</reference>
<evidence type="ECO:0000313" key="2">
    <source>
        <dbReference type="EMBL" id="KAG5515483.1"/>
    </source>
</evidence>
<dbReference type="AlphaFoldDB" id="A0AAV6HNC8"/>
<keyword evidence="1" id="KW-0732">Signal</keyword>
<feature type="signal peptide" evidence="1">
    <location>
        <begin position="1"/>
        <end position="21"/>
    </location>
</feature>
<evidence type="ECO:0000313" key="3">
    <source>
        <dbReference type="Proteomes" id="UP000823749"/>
    </source>
</evidence>
<sequence>MFTLLLPLSVGALCDLGVTWLMQGFTQVTDIYWVGGRITFSKVGVCTGKGVHWPGPYSSMKKWKIDHAVLPDVHNICAARPSVAINKSENHDALGEWLKKLRQCKEWKCGRIRFTRSCNLDGLG</sequence>
<dbReference type="Proteomes" id="UP000823749">
    <property type="component" value="Chromosome 13"/>
</dbReference>
<evidence type="ECO:0000256" key="1">
    <source>
        <dbReference type="SAM" id="SignalP"/>
    </source>
</evidence>
<dbReference type="EMBL" id="JACTNZ010000013">
    <property type="protein sequence ID" value="KAG5515483.1"/>
    <property type="molecule type" value="Genomic_DNA"/>
</dbReference>